<accession>A0AAJ6ZK81</accession>
<dbReference type="InterPro" id="IPR057896">
    <property type="entry name" value="MTRES1_C"/>
</dbReference>
<dbReference type="PANTHER" id="PTHR13633:SF3">
    <property type="entry name" value="MITOCHONDRIAL TRANSCRIPTION RESCUE FACTOR 1"/>
    <property type="match status" value="1"/>
</dbReference>
<reference evidence="3" key="1">
    <citation type="submission" date="2025-08" db="UniProtKB">
        <authorList>
            <consortium name="RefSeq"/>
        </authorList>
    </citation>
    <scope>IDENTIFICATION</scope>
</reference>
<protein>
    <submittedName>
        <fullName evidence="3">Uncharacterized protein C6orf203 homolog</fullName>
    </submittedName>
</protein>
<keyword evidence="1" id="KW-0694">RNA-binding</keyword>
<dbReference type="SUPFAM" id="SSF55174">
    <property type="entry name" value="Alpha-L RNA-binding motif"/>
    <property type="match status" value="1"/>
</dbReference>
<feature type="domain" description="Mitochondrial transcription rescue factor 1 C-terminal" evidence="2">
    <location>
        <begin position="90"/>
        <end position="182"/>
    </location>
</feature>
<gene>
    <name evidence="3" type="primary">LOC106122560</name>
</gene>
<dbReference type="GO" id="GO:0003723">
    <property type="term" value="F:RNA binding"/>
    <property type="evidence" value="ECO:0007669"/>
    <property type="project" value="UniProtKB-KW"/>
</dbReference>
<dbReference type="CDD" id="cd00165">
    <property type="entry name" value="S4"/>
    <property type="match status" value="1"/>
</dbReference>
<organism evidence="3">
    <name type="scientific">Papilio xuthus</name>
    <name type="common">Asian swallowtail butterfly</name>
    <dbReference type="NCBI Taxonomy" id="66420"/>
    <lineage>
        <taxon>Eukaryota</taxon>
        <taxon>Metazoa</taxon>
        <taxon>Ecdysozoa</taxon>
        <taxon>Arthropoda</taxon>
        <taxon>Hexapoda</taxon>
        <taxon>Insecta</taxon>
        <taxon>Pterygota</taxon>
        <taxon>Neoptera</taxon>
        <taxon>Endopterygota</taxon>
        <taxon>Lepidoptera</taxon>
        <taxon>Glossata</taxon>
        <taxon>Ditrysia</taxon>
        <taxon>Papilionoidea</taxon>
        <taxon>Papilionidae</taxon>
        <taxon>Papilioninae</taxon>
        <taxon>Papilio</taxon>
    </lineage>
</organism>
<dbReference type="PROSITE" id="PS50889">
    <property type="entry name" value="S4"/>
    <property type="match status" value="1"/>
</dbReference>
<evidence type="ECO:0000256" key="1">
    <source>
        <dbReference type="PROSITE-ProRule" id="PRU00182"/>
    </source>
</evidence>
<dbReference type="RefSeq" id="XP_013174057.1">
    <property type="nucleotide sequence ID" value="XM_013318603.1"/>
</dbReference>
<evidence type="ECO:0000259" key="2">
    <source>
        <dbReference type="Pfam" id="PF25818"/>
    </source>
</evidence>
<dbReference type="GO" id="GO:1903108">
    <property type="term" value="P:regulation of mitochondrial transcription"/>
    <property type="evidence" value="ECO:0007669"/>
    <property type="project" value="TreeGrafter"/>
</dbReference>
<sequence length="199" mass="22997">MNSLFRRTSFSIFRKFTRQELRLRPIHNVVNNLRIEKHLTAAVSPVNFSYNVIRNKSKKQTDIDSDDEQEVFDEDDVSLSRDSKVVKFKTTSLRTDVVIKSALGVSRNKVEQVFYESKIRVNGKKIMKKSYTVKVGSEIDVIKSVSPQNPDHLYVARIEVLNIVPKEEDIAITVRRFKNLLIENYEEDPYKPSSANSDS</sequence>
<evidence type="ECO:0000313" key="3">
    <source>
        <dbReference type="RefSeq" id="XP_013174057.1"/>
    </source>
</evidence>
<dbReference type="AlphaFoldDB" id="A0AAJ6ZK81"/>
<dbReference type="KEGG" id="pxu:106122560"/>
<dbReference type="GO" id="GO:0005739">
    <property type="term" value="C:mitochondrion"/>
    <property type="evidence" value="ECO:0007669"/>
    <property type="project" value="TreeGrafter"/>
</dbReference>
<dbReference type="Proteomes" id="UP000694872">
    <property type="component" value="Unplaced"/>
</dbReference>
<dbReference type="Pfam" id="PF25818">
    <property type="entry name" value="MTRES1_C"/>
    <property type="match status" value="1"/>
</dbReference>
<proteinExistence type="predicted"/>
<dbReference type="GeneID" id="106122560"/>
<dbReference type="Gene3D" id="3.10.290.10">
    <property type="entry name" value="RNA-binding S4 domain"/>
    <property type="match status" value="1"/>
</dbReference>
<name>A0AAJ6ZK81_PAPXU</name>
<dbReference type="InterPro" id="IPR036986">
    <property type="entry name" value="S4_RNA-bd_sf"/>
</dbReference>
<dbReference type="PANTHER" id="PTHR13633">
    <property type="entry name" value="MITOCHONDRIAL TRANSCRIPTION RESCUE FACTOR 1"/>
    <property type="match status" value="1"/>
</dbReference>